<evidence type="ECO:0000256" key="1">
    <source>
        <dbReference type="ARBA" id="ARBA00034120"/>
    </source>
</evidence>
<keyword evidence="4" id="KW-1185">Reference proteome</keyword>
<dbReference type="InterPro" id="IPR051083">
    <property type="entry name" value="GrpII_Intron_Splice-Mob/Def"/>
</dbReference>
<dbReference type="InterPro" id="IPR000477">
    <property type="entry name" value="RT_dom"/>
</dbReference>
<reference evidence="3 4" key="1">
    <citation type="submission" date="2019-11" db="EMBL/GenBank/DDBJ databases">
        <title>Epiphytic Pseudomonas syringae from cherry orchards.</title>
        <authorList>
            <person name="Hulin M.T."/>
        </authorList>
    </citation>
    <scope>NUCLEOTIDE SEQUENCE [LARGE SCALE GENOMIC DNA]</scope>
    <source>
        <strain evidence="3 4">PA-5-11C</strain>
    </source>
</reference>
<dbReference type="Pfam" id="PF00078">
    <property type="entry name" value="RVT_1"/>
    <property type="match status" value="1"/>
</dbReference>
<dbReference type="PANTHER" id="PTHR34047">
    <property type="entry name" value="NUCLEAR INTRON MATURASE 1, MITOCHONDRIAL-RELATED"/>
    <property type="match status" value="1"/>
</dbReference>
<sequence>MFDIDQTLLVRALNSTRQTYLPTYVGLRLIGTQLPSGGNEYLQSLIVRRLNSGDPWRFREFQLYKGTVYNGGVPSHEYRNCIASSPLTSIAEALVLTLLAANPSFQISPRVFSYRWPKSTRSGLSYEFFAEGYKRRNEQIARALSRPNHLAVVTDIKKFYPSANKEKVFSMLAKALKGAGQAFGEQSNAVLGFYEQLLSHSKSGIPVGTASSHVLGHLVLREVDAELTKEYGDNYFRYVDDIVVVCHSSDELSVKKKVQDCIELHGFLLNADKTLSIDSQSWHRNIMRDDVVFEDSFRDFSKDLGVYLAFHPGRAESLSRLLTGSGLSIPVGKLLALSSYSRFRYFLKKSKSGVSKNIGLLLAKNEDFLSRALSLKKVHEETLSSLIQEPVERSENLRRLQVQRIRRVLNVMFYLRDFNEWKSDEIFDRLPELVEQKALASALYSGNVNSILPFSGRGPAAFSELWAEHRNDNATFEKKEALGSAEIEALTVLKLHGVIHQTSLEDFYGHKDSRLMRVVSERGLTARSKPDLSFEDEFESLCLGASSYEISELTRSRHSLTENTALEALSLMSSEYRS</sequence>
<comment type="similarity">
    <text evidence="1">Belongs to the bacterial reverse transcriptase family.</text>
</comment>
<accession>A0ABS9FXA4</accession>
<dbReference type="PANTHER" id="PTHR34047:SF8">
    <property type="entry name" value="PROTEIN YKFC"/>
    <property type="match status" value="1"/>
</dbReference>
<dbReference type="CDD" id="cd01646">
    <property type="entry name" value="RT_Bac_retron_I"/>
    <property type="match status" value="1"/>
</dbReference>
<gene>
    <name evidence="3" type="ORF">GIW13_02200</name>
</gene>
<comment type="caution">
    <text evidence="3">The sequence shown here is derived from an EMBL/GenBank/DDBJ whole genome shotgun (WGS) entry which is preliminary data.</text>
</comment>
<dbReference type="Proteomes" id="UP000814078">
    <property type="component" value="Unassembled WGS sequence"/>
</dbReference>
<proteinExistence type="inferred from homology"/>
<dbReference type="RefSeq" id="WP_200431109.1">
    <property type="nucleotide sequence ID" value="NZ_WKCJ01000008.1"/>
</dbReference>
<evidence type="ECO:0000313" key="4">
    <source>
        <dbReference type="Proteomes" id="UP000814078"/>
    </source>
</evidence>
<evidence type="ECO:0000259" key="2">
    <source>
        <dbReference type="PROSITE" id="PS50878"/>
    </source>
</evidence>
<protein>
    <recommendedName>
        <fullName evidence="2">Reverse transcriptase domain-containing protein</fullName>
    </recommendedName>
</protein>
<evidence type="ECO:0000313" key="3">
    <source>
        <dbReference type="EMBL" id="MCF5317088.1"/>
    </source>
</evidence>
<dbReference type="EMBL" id="WKCM01000002">
    <property type="protein sequence ID" value="MCF5317088.1"/>
    <property type="molecule type" value="Genomic_DNA"/>
</dbReference>
<dbReference type="PROSITE" id="PS50878">
    <property type="entry name" value="RT_POL"/>
    <property type="match status" value="1"/>
</dbReference>
<feature type="domain" description="Reverse transcriptase" evidence="2">
    <location>
        <begin position="1"/>
        <end position="308"/>
    </location>
</feature>
<name>A0ABS9FXA4_9PSED</name>
<organism evidence="3 4">
    <name type="scientific">Pseudomonas simiae</name>
    <dbReference type="NCBI Taxonomy" id="321846"/>
    <lineage>
        <taxon>Bacteria</taxon>
        <taxon>Pseudomonadati</taxon>
        <taxon>Pseudomonadota</taxon>
        <taxon>Gammaproteobacteria</taxon>
        <taxon>Pseudomonadales</taxon>
        <taxon>Pseudomonadaceae</taxon>
        <taxon>Pseudomonas</taxon>
    </lineage>
</organism>